<dbReference type="InterPro" id="IPR041246">
    <property type="entry name" value="Bact_MG10"/>
</dbReference>
<feature type="signal peptide" evidence="5">
    <location>
        <begin position="1"/>
        <end position="25"/>
    </location>
</feature>
<dbReference type="Pfam" id="PF00207">
    <property type="entry name" value="A2M"/>
    <property type="match status" value="1"/>
</dbReference>
<dbReference type="SUPFAM" id="SSF48239">
    <property type="entry name" value="Terpenoid cyclases/Protein prenyltransferases"/>
    <property type="match status" value="1"/>
</dbReference>
<dbReference type="InterPro" id="IPR049120">
    <property type="entry name" value="A2M_bMG2"/>
</dbReference>
<name>A0A1C2DYW0_9HYPH</name>
<dbReference type="EMBL" id="MDEO01000030">
    <property type="protein sequence ID" value="OCX19846.1"/>
    <property type="molecule type" value="Genomic_DNA"/>
</dbReference>
<dbReference type="Pfam" id="PF00024">
    <property type="entry name" value="PAN_1"/>
    <property type="match status" value="1"/>
</dbReference>
<dbReference type="PIRSF" id="PIRSF038980">
    <property type="entry name" value="A2M_bac"/>
    <property type="match status" value="1"/>
</dbReference>
<dbReference type="RefSeq" id="WP_024923524.1">
    <property type="nucleotide sequence ID" value="NZ_MDEO01000030.1"/>
</dbReference>
<dbReference type="InterPro" id="IPR041203">
    <property type="entry name" value="Bact_A2M_MG5"/>
</dbReference>
<dbReference type="Pfam" id="PF11974">
    <property type="entry name" value="bMG3"/>
    <property type="match status" value="1"/>
</dbReference>
<keyword evidence="3" id="KW-0677">Repeat</keyword>
<dbReference type="SUPFAM" id="SSF57414">
    <property type="entry name" value="Hairpin loop containing domain-like"/>
    <property type="match status" value="1"/>
</dbReference>
<evidence type="ECO:0000256" key="1">
    <source>
        <dbReference type="ARBA" id="ARBA00010556"/>
    </source>
</evidence>
<dbReference type="PROSITE" id="PS50948">
    <property type="entry name" value="PAN"/>
    <property type="match status" value="1"/>
</dbReference>
<dbReference type="InterPro" id="IPR026284">
    <property type="entry name" value="A2MG_proteobact"/>
</dbReference>
<dbReference type="STRING" id="1566387.QV13_09540"/>
<dbReference type="InterPro" id="IPR002890">
    <property type="entry name" value="MG2"/>
</dbReference>
<dbReference type="Gene3D" id="3.50.4.10">
    <property type="entry name" value="Hepatocyte Growth Factor"/>
    <property type="match status" value="1"/>
</dbReference>
<dbReference type="GO" id="GO:0006508">
    <property type="term" value="P:proteolysis"/>
    <property type="evidence" value="ECO:0007669"/>
    <property type="project" value="InterPro"/>
</dbReference>
<dbReference type="Pfam" id="PF17962">
    <property type="entry name" value="bMG6"/>
    <property type="match status" value="1"/>
</dbReference>
<dbReference type="GO" id="GO:0004866">
    <property type="term" value="F:endopeptidase inhibitor activity"/>
    <property type="evidence" value="ECO:0007669"/>
    <property type="project" value="InterPro"/>
</dbReference>
<dbReference type="SMART" id="SM01359">
    <property type="entry name" value="A2M_N_2"/>
    <property type="match status" value="1"/>
</dbReference>
<dbReference type="InterPro" id="IPR001599">
    <property type="entry name" value="Macroglobln_a2"/>
</dbReference>
<evidence type="ECO:0000313" key="7">
    <source>
        <dbReference type="EMBL" id="OCX19846.1"/>
    </source>
</evidence>
<accession>A0A1C2DYW0</accession>
<keyword evidence="8" id="KW-1185">Reference proteome</keyword>
<sequence>MVLRAVRILPVVLLLLSVFHGLAQAAETKRIVTTDNVDYFGFDLRSEQNVTLDQCKTDCLGDNACRAFTYNTKAKWCFLKSDYNTLKPFAGAVGGKVVNVASEPDIGAPKELTYFPAWMADQALQYRKRLVGPGYSKPTDGLTTLEQAAEQAALTGDHRAAMQKYEAALSMMPDDGTLWTKLAHETLATLTTASSNDQSTLQANATSATFNAYQLSRTTTNRAEVLALLAAGLDKRELYRPALQAYEASLALVNSPAVLSEYQDLKARKGFRVVEHSVDADTTAPRICAQFSEELVKTGVDYAQFVTIDGAAPKGVEAKGKQICVEGLEHGQHYNITFRAGLPSAIGEVTAAPVALSIYVQDRAPSARFTGDSFVLPAGVRRGIPVVTVNMNAADMKLFRIGDRSLAQLLSGYQFLRQLDGYDMTNIRDQMGQPIWEGRMEIAGDLNKEVTTSFPVDEALPQRKPGVYILTAQPVDDHSDTYNSRATQWFVVSDIGLSTYTGQDGLNVFARSLGTAKPIQGAELTLLARNNEILGTATTDAEGRAVFNPGLTRGEGGMVPAVLMAKQGDQDFVFLDMAKAGFDLSDRGVAGRAATGALDVYAWTERGIYRVGEDVHVQALARDDTSKAVDNLPLTFIFTRPDGVEARRIVSDGTSAGGHSVDLSLEPNAMRGSWTVSIHTDPKQPAVASQMFLVEDFVPDRIEFDLTADKTEIAQGETANVTVDGRFLYGAPAAGLALEGETTLAVTRDWDRFKDFVFGLADEQAAQPSSTPLADLPVVGDNGKATFPVTIAQLPSTTKLVNAKVTVRMRETGGRAVERSLNLAIRPQGDMIGIRPDFENDEVPQGGTAKFSLIAVDRDGKRKAMAGAQWSLVKVERNYQWYRNGSSWNYEPVTFTKSVANGAVDIATDGEASLSLPVDWGRYRLEVETSSADGPATSYEFDGGWYVSATSTETPDGLEIALDKDGYAAGDVAKLKVSPHYAGELLVTIGADRLMKTIDVSIPADGGTVDIPVPDNWGAGAYVTATLFRPGNAQESRMPARAIGVKWLKIDPGAKKLGVALTPPAKTEPRQSLSIPVAVTGMQPGSQAYVMVAAVDVGILNLTNYKAPDPENWFFGQRMMGLELRDLYGRLIDGSLGTTGKLRTGGDGNAMQSQGSPPTEKLVAFFSGIVKLDAEGKATIDFDLPQFNGTARVMAVAWTKEAVGHASTDVIVRDPIVVTAGLPRFMAPGDSATMRLDFANTDGPAGDYALSIQTTGDLTIGEEAVPAKLTLAQGKRQSLTVPLIAVSPSDATLTVKLAHEGGPEVEQTLFLPIRPSQLPVTSRMVVDLKSGGGALRVDKELLAASILQGASVSVGVSQSAALDVPSLLLSLDRYPYGCAEQTTSRAMPLLYMSEMSKGYGIPDDPGLHDRVQQAIYRVLSYQASAGSFGLWGPGSGDLWLDSYVSDFLTRAREAKYDVPAQAISQALSNLQNSIGYDQDVQDRGTDIAYALYVLARNKKASVGDLRYYVDTKLEAFSSPMAVAQLAASLALYGDAQRSDATFSTALRLAKSMNDYDWYRTDYGSALRDGAAMLALAAESKPAPAVLPELVKLVERERAKARWTSTQDNAWMLLAARALKEGNDTIKLEVNGQPHTGAYSADMTGETLLDTPLTVANDGKAPLQAVVTSVASPSQPLPASGDGYTIERTYYTLDGKEANVTEAKQNERYVVVLKVASQNDWPQRMLVTDLLPAGFEIDNPGLVSSAQLTGFPWLAQTNAAHLEFRNDRFVAAFDPSEDDGDRTKTMAYVVRAVTPGVYVHPAASVEDMYRPQYSARTATGMMEVKAP</sequence>
<proteinExistence type="inferred from homology"/>
<dbReference type="InterPro" id="IPR011626">
    <property type="entry name" value="Alpha-macroglobulin_TED"/>
</dbReference>
<dbReference type="PANTHER" id="PTHR40094">
    <property type="entry name" value="ALPHA-2-MACROGLOBULIN HOMOLOG"/>
    <property type="match status" value="1"/>
</dbReference>
<dbReference type="InterPro" id="IPR003609">
    <property type="entry name" value="Pan_app"/>
</dbReference>
<dbReference type="Pfam" id="PF17973">
    <property type="entry name" value="bMG10"/>
    <property type="match status" value="1"/>
</dbReference>
<dbReference type="InterPro" id="IPR011625">
    <property type="entry name" value="A2M_N_BRD"/>
</dbReference>
<evidence type="ECO:0000256" key="3">
    <source>
        <dbReference type="ARBA" id="ARBA00022737"/>
    </source>
</evidence>
<dbReference type="Pfam" id="PF01835">
    <property type="entry name" value="MG2"/>
    <property type="match status" value="1"/>
</dbReference>
<dbReference type="InterPro" id="IPR041462">
    <property type="entry name" value="Bact_A2M_MG6"/>
</dbReference>
<feature type="domain" description="Apple" evidence="6">
    <location>
        <begin position="26"/>
        <end position="93"/>
    </location>
</feature>
<feature type="chain" id="PRO_5008659859" description="Apple domain-containing protein" evidence="5">
    <location>
        <begin position="26"/>
        <end position="1826"/>
    </location>
</feature>
<evidence type="ECO:0000256" key="2">
    <source>
        <dbReference type="ARBA" id="ARBA00022729"/>
    </source>
</evidence>
<dbReference type="Gene3D" id="2.60.40.1930">
    <property type="match status" value="1"/>
</dbReference>
<dbReference type="PANTHER" id="PTHR40094:SF1">
    <property type="entry name" value="UBIQUITIN DOMAIN-CONTAINING PROTEIN"/>
    <property type="match status" value="1"/>
</dbReference>
<gene>
    <name evidence="7" type="ORF">QV13_09540</name>
</gene>
<comment type="caution">
    <text evidence="7">The sequence shown here is derived from an EMBL/GenBank/DDBJ whole genome shotgun (WGS) entry which is preliminary data.</text>
</comment>
<organism evidence="7 8">
    <name type="scientific">Mesorhizobium hungaricum</name>
    <dbReference type="NCBI Taxonomy" id="1566387"/>
    <lineage>
        <taxon>Bacteria</taxon>
        <taxon>Pseudomonadati</taxon>
        <taxon>Pseudomonadota</taxon>
        <taxon>Alphaproteobacteria</taxon>
        <taxon>Hyphomicrobiales</taxon>
        <taxon>Phyllobacteriaceae</taxon>
        <taxon>Mesorhizobium</taxon>
    </lineage>
</organism>
<keyword evidence="2 5" id="KW-0732">Signal</keyword>
<dbReference type="Pfam" id="PF07678">
    <property type="entry name" value="TED_complement"/>
    <property type="match status" value="1"/>
</dbReference>
<evidence type="ECO:0000259" key="6">
    <source>
        <dbReference type="PROSITE" id="PS50948"/>
    </source>
</evidence>
<dbReference type="InterPro" id="IPR008930">
    <property type="entry name" value="Terpenoid_cyclase/PrenylTrfase"/>
</dbReference>
<evidence type="ECO:0000256" key="5">
    <source>
        <dbReference type="SAM" id="SignalP"/>
    </source>
</evidence>
<dbReference type="InterPro" id="IPR021868">
    <property type="entry name" value="Alpha_2_Macroglob_MG3"/>
</dbReference>
<protein>
    <recommendedName>
        <fullName evidence="6">Apple domain-containing protein</fullName>
    </recommendedName>
</protein>
<evidence type="ECO:0000313" key="8">
    <source>
        <dbReference type="Proteomes" id="UP000094412"/>
    </source>
</evidence>
<dbReference type="InterPro" id="IPR051802">
    <property type="entry name" value="YfhM-like"/>
</dbReference>
<dbReference type="Pfam" id="PF07703">
    <property type="entry name" value="A2M_BRD"/>
    <property type="match status" value="1"/>
</dbReference>
<dbReference type="GO" id="GO:0005615">
    <property type="term" value="C:extracellular space"/>
    <property type="evidence" value="ECO:0007669"/>
    <property type="project" value="InterPro"/>
</dbReference>
<dbReference type="InterPro" id="IPR047565">
    <property type="entry name" value="Alpha-macroglob_thiol-ester_cl"/>
</dbReference>
<dbReference type="Pfam" id="PF17972">
    <property type="entry name" value="bMG5"/>
    <property type="match status" value="1"/>
</dbReference>
<dbReference type="CDD" id="cd01100">
    <property type="entry name" value="APPLE_Factor_XI_like"/>
    <property type="match status" value="1"/>
</dbReference>
<comment type="similarity">
    <text evidence="1">Belongs to the protease inhibitor I39 (alpha-2-macroglobulin) family. Bacterial alpha-2-macroglobulin subfamily.</text>
</comment>
<reference evidence="7 8" key="1">
    <citation type="submission" date="2016-08" db="EMBL/GenBank/DDBJ databases">
        <title>Whole genome sequence of Mesorhizobium sp. strain UASWS1009 isolated from industrial sewage.</title>
        <authorList>
            <person name="Crovadore J."/>
            <person name="Calmin G."/>
            <person name="Chablais R."/>
            <person name="Cochard B."/>
            <person name="Lefort F."/>
        </authorList>
    </citation>
    <scope>NUCLEOTIDE SEQUENCE [LARGE SCALE GENOMIC DNA]</scope>
    <source>
        <strain evidence="7 8">UASWS1009</strain>
    </source>
</reference>
<keyword evidence="4" id="KW-1015">Disulfide bond</keyword>
<dbReference type="CDD" id="cd02891">
    <property type="entry name" value="A2M_like"/>
    <property type="match status" value="1"/>
</dbReference>
<evidence type="ECO:0000256" key="4">
    <source>
        <dbReference type="ARBA" id="ARBA00023157"/>
    </source>
</evidence>
<dbReference type="SMART" id="SM01360">
    <property type="entry name" value="A2M"/>
    <property type="match status" value="1"/>
</dbReference>
<dbReference type="Gene3D" id="1.50.10.20">
    <property type="match status" value="1"/>
</dbReference>
<dbReference type="OrthoDB" id="9767116at2"/>
<dbReference type="Pfam" id="PF21142">
    <property type="entry name" value="A2M_bMG2"/>
    <property type="match status" value="1"/>
</dbReference>
<dbReference type="InterPro" id="IPR000177">
    <property type="entry name" value="Apple"/>
</dbReference>
<dbReference type="Proteomes" id="UP000094412">
    <property type="component" value="Unassembled WGS sequence"/>
</dbReference>
<dbReference type="SMART" id="SM01419">
    <property type="entry name" value="Thiol-ester_cl"/>
    <property type="match status" value="1"/>
</dbReference>